<feature type="compositionally biased region" description="Acidic residues" evidence="5">
    <location>
        <begin position="245"/>
        <end position="257"/>
    </location>
</feature>
<dbReference type="GO" id="GO:0008270">
    <property type="term" value="F:zinc ion binding"/>
    <property type="evidence" value="ECO:0007669"/>
    <property type="project" value="UniProtKB-KW"/>
</dbReference>
<evidence type="ECO:0000256" key="5">
    <source>
        <dbReference type="SAM" id="MobiDB-lite"/>
    </source>
</evidence>
<dbReference type="InterPro" id="IPR039971">
    <property type="entry name" value="CWC24-like"/>
</dbReference>
<comment type="caution">
    <text evidence="8">The sequence shown here is derived from an EMBL/GenBank/DDBJ whole genome shotgun (WGS) entry which is preliminary data.</text>
</comment>
<evidence type="ECO:0000256" key="4">
    <source>
        <dbReference type="PROSITE-ProRule" id="PRU00723"/>
    </source>
</evidence>
<keyword evidence="1 4" id="KW-0479">Metal-binding</keyword>
<reference evidence="8" key="1">
    <citation type="submission" date="2013-05" db="EMBL/GenBank/DDBJ databases">
        <authorList>
            <person name="Yim A.K.Y."/>
            <person name="Chan T.F."/>
            <person name="Ji K.M."/>
            <person name="Liu X.Y."/>
            <person name="Zhou J.W."/>
            <person name="Li R.Q."/>
            <person name="Yang K.Y."/>
            <person name="Li J."/>
            <person name="Li M."/>
            <person name="Law P.T.W."/>
            <person name="Wu Y.L."/>
            <person name="Cai Z.L."/>
            <person name="Qin H."/>
            <person name="Bao Y."/>
            <person name="Leung R.K.K."/>
            <person name="Ng P.K.S."/>
            <person name="Zou J."/>
            <person name="Zhong X.J."/>
            <person name="Ran P.X."/>
            <person name="Zhong N.S."/>
            <person name="Liu Z.G."/>
            <person name="Tsui S.K.W."/>
        </authorList>
    </citation>
    <scope>NUCLEOTIDE SEQUENCE</scope>
    <source>
        <strain evidence="8">Derf</strain>
        <tissue evidence="8">Whole organism</tissue>
    </source>
</reference>
<protein>
    <submittedName>
        <fullName evidence="8">Uncharacterized protein</fullName>
    </submittedName>
</protein>
<dbReference type="InterPro" id="IPR017907">
    <property type="entry name" value="Znf_RING_CS"/>
</dbReference>
<keyword evidence="9" id="KW-1185">Reference proteome</keyword>
<dbReference type="GO" id="GO:0005684">
    <property type="term" value="C:U2-type spliceosomal complex"/>
    <property type="evidence" value="ECO:0007669"/>
    <property type="project" value="TreeGrafter"/>
</dbReference>
<evidence type="ECO:0000256" key="1">
    <source>
        <dbReference type="ARBA" id="ARBA00022723"/>
    </source>
</evidence>
<dbReference type="SMART" id="SM00356">
    <property type="entry name" value="ZnF_C3H1"/>
    <property type="match status" value="1"/>
</dbReference>
<dbReference type="AlphaFoldDB" id="A0A922HLZ7"/>
<evidence type="ECO:0000256" key="2">
    <source>
        <dbReference type="ARBA" id="ARBA00022771"/>
    </source>
</evidence>
<dbReference type="CDD" id="cd16539">
    <property type="entry name" value="RING-HC_RNF113A_B"/>
    <property type="match status" value="1"/>
</dbReference>
<dbReference type="Gene3D" id="4.10.1000.10">
    <property type="entry name" value="Zinc finger, CCCH-type"/>
    <property type="match status" value="1"/>
</dbReference>
<organism evidence="8 9">
    <name type="scientific">Dermatophagoides farinae</name>
    <name type="common">American house dust mite</name>
    <dbReference type="NCBI Taxonomy" id="6954"/>
    <lineage>
        <taxon>Eukaryota</taxon>
        <taxon>Metazoa</taxon>
        <taxon>Ecdysozoa</taxon>
        <taxon>Arthropoda</taxon>
        <taxon>Chelicerata</taxon>
        <taxon>Arachnida</taxon>
        <taxon>Acari</taxon>
        <taxon>Acariformes</taxon>
        <taxon>Sarcoptiformes</taxon>
        <taxon>Astigmata</taxon>
        <taxon>Psoroptidia</taxon>
        <taxon>Analgoidea</taxon>
        <taxon>Pyroglyphidae</taxon>
        <taxon>Dermatophagoidinae</taxon>
        <taxon>Dermatophagoides</taxon>
    </lineage>
</organism>
<gene>
    <name evidence="8" type="ORF">DERF_013416</name>
</gene>
<dbReference type="SUPFAM" id="SSF57850">
    <property type="entry name" value="RING/U-box"/>
    <property type="match status" value="1"/>
</dbReference>
<dbReference type="PROSITE" id="PS00518">
    <property type="entry name" value="ZF_RING_1"/>
    <property type="match status" value="1"/>
</dbReference>
<dbReference type="InterPro" id="IPR000571">
    <property type="entry name" value="Znf_CCCH"/>
</dbReference>
<dbReference type="PROSITE" id="PS50103">
    <property type="entry name" value="ZF_C3H1"/>
    <property type="match status" value="1"/>
</dbReference>
<dbReference type="PANTHER" id="PTHR12930">
    <property type="entry name" value="ZINC FINGER PROTEIN 183"/>
    <property type="match status" value="1"/>
</dbReference>
<keyword evidence="2 4" id="KW-0863">Zinc-finger</keyword>
<feature type="domain" description="RING-type" evidence="6">
    <location>
        <begin position="269"/>
        <end position="307"/>
    </location>
</feature>
<dbReference type="PROSITE" id="PS50089">
    <property type="entry name" value="ZF_RING_2"/>
    <property type="match status" value="1"/>
</dbReference>
<dbReference type="Pfam" id="PF00642">
    <property type="entry name" value="zf-CCCH"/>
    <property type="match status" value="1"/>
</dbReference>
<feature type="region of interest" description="Disordered" evidence="5">
    <location>
        <begin position="234"/>
        <end position="257"/>
    </location>
</feature>
<feature type="zinc finger region" description="C3H1-type" evidence="4">
    <location>
        <begin position="192"/>
        <end position="220"/>
    </location>
</feature>
<evidence type="ECO:0000259" key="7">
    <source>
        <dbReference type="PROSITE" id="PS50103"/>
    </source>
</evidence>
<feature type="compositionally biased region" description="Polar residues" evidence="5">
    <location>
        <begin position="55"/>
        <end position="64"/>
    </location>
</feature>
<accession>A0A922HLZ7</accession>
<dbReference type="InterPro" id="IPR036855">
    <property type="entry name" value="Znf_CCCH_sf"/>
</dbReference>
<dbReference type="Gene3D" id="3.30.40.10">
    <property type="entry name" value="Zinc/RING finger domain, C3HC4 (zinc finger)"/>
    <property type="match status" value="1"/>
</dbReference>
<feature type="region of interest" description="Disordered" evidence="5">
    <location>
        <begin position="157"/>
        <end position="181"/>
    </location>
</feature>
<dbReference type="Proteomes" id="UP000790347">
    <property type="component" value="Unassembled WGS sequence"/>
</dbReference>
<dbReference type="SMART" id="SM00184">
    <property type="entry name" value="RING"/>
    <property type="match status" value="1"/>
</dbReference>
<dbReference type="EMBL" id="ASGP02000007">
    <property type="protein sequence ID" value="KAH9497424.1"/>
    <property type="molecule type" value="Genomic_DNA"/>
</dbReference>
<feature type="domain" description="C3H1-type" evidence="7">
    <location>
        <begin position="192"/>
        <end position="220"/>
    </location>
</feature>
<evidence type="ECO:0000313" key="8">
    <source>
        <dbReference type="EMBL" id="KAH9497424.1"/>
    </source>
</evidence>
<sequence>MSDNDNCKFFLKRITNKNVRTTRQTRIASSNSSDSSDEESSVIISDRKKRKPNPMIQSTCSFKKSVNRKRISHNDSDVDDDDDDDQIHVSYASSKSGQRDGPADMGATMTLETETERDKDAQSIFERARKIQQEQTEQDNSQDDDQTIYRGANNYLQYKQKKDTPFGNASSGHVRKGPVRAPDNIRSTVRWDYQPDICKDYKETGFCGFGDSCKFLHDRSDYKAGWQLELEATKNQKHKHHHDEQDDDGDDDDPDKYKIDDDDDLPFACFICRNRFVNPVVTKCRHYFCQQCALDHYKKSTKCFVCSSQTSGVFNIAKDVEKRMKTNQHAEQQKEDSDDEKVDSEYNKDEDYQEQELDREPSNDGDDDDNDTTKLFKWPYIWPITSSRI</sequence>
<evidence type="ECO:0000313" key="9">
    <source>
        <dbReference type="Proteomes" id="UP000790347"/>
    </source>
</evidence>
<proteinExistence type="predicted"/>
<evidence type="ECO:0000256" key="3">
    <source>
        <dbReference type="ARBA" id="ARBA00022833"/>
    </source>
</evidence>
<dbReference type="SUPFAM" id="SSF90229">
    <property type="entry name" value="CCCH zinc finger"/>
    <property type="match status" value="1"/>
</dbReference>
<keyword evidence="3 4" id="KW-0862">Zinc</keyword>
<evidence type="ECO:0000259" key="6">
    <source>
        <dbReference type="PROSITE" id="PS50089"/>
    </source>
</evidence>
<feature type="compositionally biased region" description="Basic and acidic residues" evidence="5">
    <location>
        <begin position="343"/>
        <end position="362"/>
    </location>
</feature>
<feature type="region of interest" description="Disordered" evidence="5">
    <location>
        <begin position="20"/>
        <end position="106"/>
    </location>
</feature>
<dbReference type="PANTHER" id="PTHR12930:SF0">
    <property type="entry name" value="RING FINGER PROTEIN 113B"/>
    <property type="match status" value="1"/>
</dbReference>
<dbReference type="FunFam" id="3.30.40.10:FF:000045">
    <property type="entry name" value="RING finger protein 113A"/>
    <property type="match status" value="1"/>
</dbReference>
<dbReference type="InterPro" id="IPR001841">
    <property type="entry name" value="Znf_RING"/>
</dbReference>
<name>A0A922HLZ7_DERFA</name>
<reference evidence="8" key="2">
    <citation type="journal article" date="2022" name="Res Sq">
        <title>Comparative Genomics Reveals Insights into the Divergent Evolution of Astigmatic Mites and Household Pest Adaptations.</title>
        <authorList>
            <person name="Xiong Q."/>
            <person name="Wan A.T.-Y."/>
            <person name="Liu X.-Y."/>
            <person name="Fung C.S.-H."/>
            <person name="Xiao X."/>
            <person name="Malainual N."/>
            <person name="Hou J."/>
            <person name="Wang L."/>
            <person name="Wang M."/>
            <person name="Yang K."/>
            <person name="Cui Y."/>
            <person name="Leung E."/>
            <person name="Nong W."/>
            <person name="Shin S.-K."/>
            <person name="Au S."/>
            <person name="Jeong K.Y."/>
            <person name="Chew F.T."/>
            <person name="Hui J."/>
            <person name="Leung T.F."/>
            <person name="Tungtrongchitr A."/>
            <person name="Zhong N."/>
            <person name="Liu Z."/>
            <person name="Tsui S."/>
        </authorList>
    </citation>
    <scope>NUCLEOTIDE SEQUENCE</scope>
    <source>
        <strain evidence="8">Derf</strain>
        <tissue evidence="8">Whole organism</tissue>
    </source>
</reference>
<feature type="region of interest" description="Disordered" evidence="5">
    <location>
        <begin position="324"/>
        <end position="374"/>
    </location>
</feature>
<dbReference type="GO" id="GO:0034247">
    <property type="term" value="P:snoRNA splicing"/>
    <property type="evidence" value="ECO:0007669"/>
    <property type="project" value="TreeGrafter"/>
</dbReference>
<dbReference type="Pfam" id="PF13920">
    <property type="entry name" value="zf-C3HC4_3"/>
    <property type="match status" value="1"/>
</dbReference>
<dbReference type="InterPro" id="IPR013083">
    <property type="entry name" value="Znf_RING/FYVE/PHD"/>
</dbReference>